<protein>
    <submittedName>
        <fullName evidence="1">Uncharacterized protein</fullName>
    </submittedName>
</protein>
<proteinExistence type="predicted"/>
<sequence length="97" mass="11293">MCTMKWKEVDPEQEDWEKQIDIVAYYGSITVGSIVYCGEEIGWQSVIDGHMNFMQAESLEDAKREMIDILEEHCTDQINYYKDLQGHLEELNAAEVN</sequence>
<dbReference type="EMBL" id="QSHO01000028">
    <property type="protein sequence ID" value="RHC12372.1"/>
    <property type="molecule type" value="Genomic_DNA"/>
</dbReference>
<accession>A0A3R6E1K1</accession>
<evidence type="ECO:0000313" key="2">
    <source>
        <dbReference type="Proteomes" id="UP000283513"/>
    </source>
</evidence>
<organism evidence="1 2">
    <name type="scientific">Roseburia intestinalis</name>
    <dbReference type="NCBI Taxonomy" id="166486"/>
    <lineage>
        <taxon>Bacteria</taxon>
        <taxon>Bacillati</taxon>
        <taxon>Bacillota</taxon>
        <taxon>Clostridia</taxon>
        <taxon>Lachnospirales</taxon>
        <taxon>Lachnospiraceae</taxon>
        <taxon>Roseburia</taxon>
    </lineage>
</organism>
<name>A0A3R6E1K1_9FIRM</name>
<evidence type="ECO:0000313" key="1">
    <source>
        <dbReference type="EMBL" id="RHC12372.1"/>
    </source>
</evidence>
<comment type="caution">
    <text evidence="1">The sequence shown here is derived from an EMBL/GenBank/DDBJ whole genome shotgun (WGS) entry which is preliminary data.</text>
</comment>
<dbReference type="Proteomes" id="UP000283513">
    <property type="component" value="Unassembled WGS sequence"/>
</dbReference>
<dbReference type="AlphaFoldDB" id="A0A3R6E1K1"/>
<gene>
    <name evidence="1" type="ORF">DW856_19045</name>
</gene>
<reference evidence="1 2" key="1">
    <citation type="submission" date="2018-08" db="EMBL/GenBank/DDBJ databases">
        <title>A genome reference for cultivated species of the human gut microbiota.</title>
        <authorList>
            <person name="Zou Y."/>
            <person name="Xue W."/>
            <person name="Luo G."/>
        </authorList>
    </citation>
    <scope>NUCLEOTIDE SEQUENCE [LARGE SCALE GENOMIC DNA]</scope>
    <source>
        <strain evidence="1 2">AM37-1AC</strain>
    </source>
</reference>